<organism evidence="1 2">
    <name type="scientific">Hyaloperonospora arabidopsidis (strain Emoy2)</name>
    <name type="common">Downy mildew agent</name>
    <name type="synonym">Peronospora arabidopsidis</name>
    <dbReference type="NCBI Taxonomy" id="559515"/>
    <lineage>
        <taxon>Eukaryota</taxon>
        <taxon>Sar</taxon>
        <taxon>Stramenopiles</taxon>
        <taxon>Oomycota</taxon>
        <taxon>Peronosporomycetes</taxon>
        <taxon>Peronosporales</taxon>
        <taxon>Peronosporaceae</taxon>
        <taxon>Hyaloperonospora</taxon>
    </lineage>
</organism>
<keyword evidence="2" id="KW-1185">Reference proteome</keyword>
<dbReference type="VEuPathDB" id="FungiDB:HpaG804835"/>
<name>M4BEW7_HYAAE</name>
<accession>M4BEW7</accession>
<sequence>MCRPAEEGRRRSLENAKCNHCTYKKILSWPRQICSASNASNQNSTFTVHAFLLRPLVERTAASVIFTGFASMLHANMTHQFRAFFFMSAAM</sequence>
<dbReference type="AlphaFoldDB" id="M4BEW7"/>
<evidence type="ECO:0000313" key="1">
    <source>
        <dbReference type="EnsemblProtists" id="HpaP804835"/>
    </source>
</evidence>
<reference evidence="1" key="2">
    <citation type="submission" date="2015-06" db="UniProtKB">
        <authorList>
            <consortium name="EnsemblProtists"/>
        </authorList>
    </citation>
    <scope>IDENTIFICATION</scope>
    <source>
        <strain evidence="1">Emoy2</strain>
    </source>
</reference>
<reference evidence="2" key="1">
    <citation type="journal article" date="2010" name="Science">
        <title>Signatures of adaptation to obligate biotrophy in the Hyaloperonospora arabidopsidis genome.</title>
        <authorList>
            <person name="Baxter L."/>
            <person name="Tripathy S."/>
            <person name="Ishaque N."/>
            <person name="Boot N."/>
            <person name="Cabral A."/>
            <person name="Kemen E."/>
            <person name="Thines M."/>
            <person name="Ah-Fong A."/>
            <person name="Anderson R."/>
            <person name="Badejoko W."/>
            <person name="Bittner-Eddy P."/>
            <person name="Boore J.L."/>
            <person name="Chibucos M.C."/>
            <person name="Coates M."/>
            <person name="Dehal P."/>
            <person name="Delehaunty K."/>
            <person name="Dong S."/>
            <person name="Downton P."/>
            <person name="Dumas B."/>
            <person name="Fabro G."/>
            <person name="Fronick C."/>
            <person name="Fuerstenberg S.I."/>
            <person name="Fulton L."/>
            <person name="Gaulin E."/>
            <person name="Govers F."/>
            <person name="Hughes L."/>
            <person name="Humphray S."/>
            <person name="Jiang R.H."/>
            <person name="Judelson H."/>
            <person name="Kamoun S."/>
            <person name="Kyung K."/>
            <person name="Meijer H."/>
            <person name="Minx P."/>
            <person name="Morris P."/>
            <person name="Nelson J."/>
            <person name="Phuntumart V."/>
            <person name="Qutob D."/>
            <person name="Rehmany A."/>
            <person name="Rougon-Cardoso A."/>
            <person name="Ryden P."/>
            <person name="Torto-Alalibo T."/>
            <person name="Studholme D."/>
            <person name="Wang Y."/>
            <person name="Win J."/>
            <person name="Wood J."/>
            <person name="Clifton S.W."/>
            <person name="Rogers J."/>
            <person name="Van den Ackerveken G."/>
            <person name="Jones J.D."/>
            <person name="McDowell J.M."/>
            <person name="Beynon J."/>
            <person name="Tyler B.M."/>
        </authorList>
    </citation>
    <scope>NUCLEOTIDE SEQUENCE [LARGE SCALE GENOMIC DNA]</scope>
    <source>
        <strain evidence="2">Emoy2</strain>
    </source>
</reference>
<dbReference type="EnsemblProtists" id="HpaT804835">
    <property type="protein sequence ID" value="HpaP804835"/>
    <property type="gene ID" value="HpaG804835"/>
</dbReference>
<protein>
    <submittedName>
        <fullName evidence="1">Uncharacterized protein</fullName>
    </submittedName>
</protein>
<proteinExistence type="predicted"/>
<dbReference type="Proteomes" id="UP000011713">
    <property type="component" value="Unassembled WGS sequence"/>
</dbReference>
<dbReference type="EMBL" id="JH598187">
    <property type="status" value="NOT_ANNOTATED_CDS"/>
    <property type="molecule type" value="Genomic_DNA"/>
</dbReference>
<dbReference type="InParanoid" id="M4BEW7"/>
<dbReference type="HOGENOM" id="CLU_2431693_0_0_1"/>
<evidence type="ECO:0000313" key="2">
    <source>
        <dbReference type="Proteomes" id="UP000011713"/>
    </source>
</evidence>